<dbReference type="AlphaFoldDB" id="A0A345ILK1"/>
<protein>
    <recommendedName>
        <fullName evidence="4">Plasmid replication initiator protein</fullName>
    </recommendedName>
</protein>
<feature type="coiled-coil region" evidence="1">
    <location>
        <begin position="426"/>
        <end position="453"/>
    </location>
</feature>
<dbReference type="Pfam" id="PF10134">
    <property type="entry name" value="RPA"/>
    <property type="match status" value="1"/>
</dbReference>
<evidence type="ECO:0000256" key="1">
    <source>
        <dbReference type="SAM" id="Coils"/>
    </source>
</evidence>
<dbReference type="Proteomes" id="UP000253744">
    <property type="component" value="Plasmid pDrdI"/>
</dbReference>
<dbReference type="InterPro" id="IPR018777">
    <property type="entry name" value="Replication_initiator_prot_A"/>
</dbReference>
<evidence type="ECO:0008006" key="4">
    <source>
        <dbReference type="Google" id="ProtNLM"/>
    </source>
</evidence>
<proteinExistence type="predicted"/>
<organism evidence="2 3">
    <name type="scientific">Deinococcus wulumuqiensis</name>
    <dbReference type="NCBI Taxonomy" id="980427"/>
    <lineage>
        <taxon>Bacteria</taxon>
        <taxon>Thermotogati</taxon>
        <taxon>Deinococcota</taxon>
        <taxon>Deinococci</taxon>
        <taxon>Deinococcales</taxon>
        <taxon>Deinococcaceae</taxon>
        <taxon>Deinococcus</taxon>
    </lineage>
</organism>
<dbReference type="EMBL" id="CP031163">
    <property type="protein sequence ID" value="AXH00574.1"/>
    <property type="molecule type" value="Genomic_DNA"/>
</dbReference>
<dbReference type="RefSeq" id="WP_114673232.1">
    <property type="nucleotide sequence ID" value="NZ_CP031163.1"/>
</dbReference>
<keyword evidence="2" id="KW-0614">Plasmid</keyword>
<evidence type="ECO:0000313" key="2">
    <source>
        <dbReference type="EMBL" id="AXH00574.1"/>
    </source>
</evidence>
<dbReference type="KEGG" id="dwu:DVJ83_15500"/>
<sequence>MTKPHNPKTITDERFIAQLGIISVQNRIDLTLQNQRWVSRYAIAGRKYHIQGFAADFGRPRGVDADVLTSLETLFLLQGCPADNTVTTTAHEVLQLSNIHNKGENYYRLKESLMRLWRVGFLITEAHAIPGSTWRTYFNKTLSLITEIQFWGQSGPDESSDLQALVADGKLTVQLSAPLAHSIRGGYTHLLDRQLLSQIEQPIGRGTYRVLQAHRPEEGSLSVTLADWGQACGIISREPDKIRRSLQSAHEELEANAYLEGVEFMGRGQQQEIIYHFRASDAPDRALVTLLTEQYIPRKQAEQLARAYPERVEEAVRYVQLRRQEGKVKSPGALTSDILRNPDKYNLSLPELAPARPTADLKVVSAAEEAKADAKFRDQQQVLLSQEPPQQWEASRPTLKLLIGKHVSDRAFQELQRRCETGEISATELTRELTALSTNRAALRQRLAELQLE</sequence>
<accession>A0A345ILK1</accession>
<evidence type="ECO:0000313" key="3">
    <source>
        <dbReference type="Proteomes" id="UP000253744"/>
    </source>
</evidence>
<keyword evidence="1" id="KW-0175">Coiled coil</keyword>
<reference evidence="2 3" key="1">
    <citation type="submission" date="2018-07" db="EMBL/GenBank/DDBJ databases">
        <title>Complete Genome and Methylome Analysis of Deinococcus wulumuqiensis NEB 479.</title>
        <authorList>
            <person name="Fomenkov A."/>
            <person name="Luyten Y."/>
            <person name="Vincze T."/>
            <person name="Anton B.P."/>
            <person name="Clark T."/>
            <person name="Roberts R.J."/>
            <person name="Morgan R.D."/>
        </authorList>
    </citation>
    <scope>NUCLEOTIDE SEQUENCE [LARGE SCALE GENOMIC DNA]</scope>
    <source>
        <strain evidence="2 3">NEB 479</strain>
        <plasmid evidence="3">Plasmid pdrdi</plasmid>
    </source>
</reference>
<name>A0A345ILK1_9DEIO</name>
<geneLocation type="plasmid" evidence="3">
    <name>pdrdi</name>
</geneLocation>
<gene>
    <name evidence="2" type="ORF">DVJ83_15500</name>
</gene>